<keyword evidence="5 6" id="KW-0067">ATP-binding</keyword>
<dbReference type="NCBIfam" id="NF010030">
    <property type="entry name" value="PRK13505.1"/>
    <property type="match status" value="1"/>
</dbReference>
<sequence length="528" mass="57621">MQKITSICEKMGVQSDECIPFGFYKAKIDLKMMKRLEQKKDGKLVLVTAINPTPAGEGKTTISIGLAQGLKEIGKHPVLALREPSLGPVFGLKGGATGGGLSSVVPIDDINLHFTGDLHAITAANNLLSALIDNHIYQGNELKIKRVTWKRAMDMNDRALRSIETPSRKDGFIITAASEIMAILALALDLDDLRTRINKILIGYNEDNDPVFVKDLGGADALVLLLKEAINPNLVQTIDGVPTLIHAGPFANIAHGCNSVVATKMALKLGDYTVTEAGFGADLGMQKFLDLKVPYLPKAPDAVVIVTTIRALKSHGKAEDFNKEDIKAMKLGLPLLEKHIENIKNFGMNYIIALNHFYNDSSEEIKVLLDWANERNYPISLCKGFSEGGLGMVDLASKIVEITNKESHLVHTYDEADLPRVKIEKIAKKIYGAKDVAFSDRALRQLDKYEELGWNLPICMAKTPLSISGSSKLVGLPKNFTLEINDIKPSMGAGFLVALTKGIMTMPGLNKTPRALEMKLDENGNLID</sequence>
<evidence type="ECO:0000256" key="5">
    <source>
        <dbReference type="ARBA" id="ARBA00022840"/>
    </source>
</evidence>
<keyword evidence="2 6" id="KW-0554">One-carbon metabolism</keyword>
<gene>
    <name evidence="6 7" type="primary">fhs</name>
    <name evidence="7" type="ORF">MPAN_001860</name>
</gene>
<organism evidence="7 8">
    <name type="scientific">Mariniplasma anaerobium</name>
    <dbReference type="NCBI Taxonomy" id="2735436"/>
    <lineage>
        <taxon>Bacteria</taxon>
        <taxon>Bacillati</taxon>
        <taxon>Mycoplasmatota</taxon>
        <taxon>Mollicutes</taxon>
        <taxon>Acholeplasmatales</taxon>
        <taxon>Acholeplasmataceae</taxon>
        <taxon>Mariniplasma</taxon>
    </lineage>
</organism>
<dbReference type="InterPro" id="IPR027417">
    <property type="entry name" value="P-loop_NTPase"/>
</dbReference>
<protein>
    <recommendedName>
        <fullName evidence="6">Formate--tetrahydrofolate ligase</fullName>
        <ecNumber evidence="6">6.3.4.3</ecNumber>
    </recommendedName>
    <alternativeName>
        <fullName evidence="6">Formyltetrahydrofolate synthetase</fullName>
        <shortName evidence="6">FHS</shortName>
        <shortName evidence="6">FTHFS</shortName>
    </alternativeName>
</protein>
<name>A0A7U9TI37_9MOLU</name>
<dbReference type="KEGG" id="manr:MPAN_001860"/>
<dbReference type="SUPFAM" id="SSF52540">
    <property type="entry name" value="P-loop containing nucleoside triphosphate hydrolases"/>
    <property type="match status" value="1"/>
</dbReference>
<dbReference type="Proteomes" id="UP000620133">
    <property type="component" value="Chromosome"/>
</dbReference>
<evidence type="ECO:0000256" key="1">
    <source>
        <dbReference type="ARBA" id="ARBA00004777"/>
    </source>
</evidence>
<keyword evidence="4 6" id="KW-0547">Nucleotide-binding</keyword>
<keyword evidence="3 6" id="KW-0436">Ligase</keyword>
<dbReference type="UniPathway" id="UPA00193"/>
<dbReference type="Gene3D" id="3.10.410.10">
    <property type="entry name" value="Formyltetrahydrofolate synthetase, domain 3"/>
    <property type="match status" value="1"/>
</dbReference>
<dbReference type="RefSeq" id="WP_176239159.1">
    <property type="nucleotide sequence ID" value="NZ_AP024412.1"/>
</dbReference>
<dbReference type="Gene3D" id="3.30.1510.10">
    <property type="entry name" value="Domain 2, N(10)-formyltetrahydrofolate synthetase"/>
    <property type="match status" value="1"/>
</dbReference>
<dbReference type="EMBL" id="AP024412">
    <property type="protein sequence ID" value="BCR35293.1"/>
    <property type="molecule type" value="Genomic_DNA"/>
</dbReference>
<evidence type="ECO:0000313" key="8">
    <source>
        <dbReference type="Proteomes" id="UP000620133"/>
    </source>
</evidence>
<evidence type="ECO:0000256" key="4">
    <source>
        <dbReference type="ARBA" id="ARBA00022741"/>
    </source>
</evidence>
<reference evidence="7" key="1">
    <citation type="submission" date="2021-01" db="EMBL/GenBank/DDBJ databases">
        <title>Draft genome sequence of Acholeplasmataceae bacterium strain Mahy22.</title>
        <authorList>
            <person name="Watanabe M."/>
            <person name="Kojima H."/>
            <person name="Fukui M."/>
        </authorList>
    </citation>
    <scope>NUCLEOTIDE SEQUENCE</scope>
    <source>
        <strain evidence="7">Mahy22</strain>
    </source>
</reference>
<dbReference type="InterPro" id="IPR020628">
    <property type="entry name" value="Formate_THF_ligase_CS"/>
</dbReference>
<dbReference type="GO" id="GO:0035999">
    <property type="term" value="P:tetrahydrofolate interconversion"/>
    <property type="evidence" value="ECO:0007669"/>
    <property type="project" value="UniProtKB-UniRule"/>
</dbReference>
<dbReference type="Pfam" id="PF01268">
    <property type="entry name" value="FTHFS"/>
    <property type="match status" value="1"/>
</dbReference>
<accession>A0A7U9TI37</accession>
<evidence type="ECO:0000256" key="3">
    <source>
        <dbReference type="ARBA" id="ARBA00022598"/>
    </source>
</evidence>
<evidence type="ECO:0000256" key="2">
    <source>
        <dbReference type="ARBA" id="ARBA00022563"/>
    </source>
</evidence>
<feature type="binding site" evidence="6">
    <location>
        <begin position="53"/>
        <end position="60"/>
    </location>
    <ligand>
        <name>ATP</name>
        <dbReference type="ChEBI" id="CHEBI:30616"/>
    </ligand>
</feature>
<dbReference type="InterPro" id="IPR000559">
    <property type="entry name" value="Formate_THF_ligase"/>
</dbReference>
<evidence type="ECO:0000256" key="6">
    <source>
        <dbReference type="HAMAP-Rule" id="MF_01543"/>
    </source>
</evidence>
<dbReference type="HAMAP" id="MF_01543">
    <property type="entry name" value="FTHFS"/>
    <property type="match status" value="1"/>
</dbReference>
<evidence type="ECO:0000313" key="7">
    <source>
        <dbReference type="EMBL" id="BCR35293.1"/>
    </source>
</evidence>
<dbReference type="AlphaFoldDB" id="A0A7U9TI37"/>
<dbReference type="GO" id="GO:0005524">
    <property type="term" value="F:ATP binding"/>
    <property type="evidence" value="ECO:0007669"/>
    <property type="project" value="UniProtKB-UniRule"/>
</dbReference>
<comment type="catalytic activity">
    <reaction evidence="6">
        <text>(6S)-5,6,7,8-tetrahydrofolate + formate + ATP = (6R)-10-formyltetrahydrofolate + ADP + phosphate</text>
        <dbReference type="Rhea" id="RHEA:20221"/>
        <dbReference type="ChEBI" id="CHEBI:15740"/>
        <dbReference type="ChEBI" id="CHEBI:30616"/>
        <dbReference type="ChEBI" id="CHEBI:43474"/>
        <dbReference type="ChEBI" id="CHEBI:57453"/>
        <dbReference type="ChEBI" id="CHEBI:195366"/>
        <dbReference type="ChEBI" id="CHEBI:456216"/>
        <dbReference type="EC" id="6.3.4.3"/>
    </reaction>
</comment>
<comment type="similarity">
    <text evidence="6">Belongs to the formate--tetrahydrofolate ligase family.</text>
</comment>
<keyword evidence="8" id="KW-1185">Reference proteome</keyword>
<dbReference type="EC" id="6.3.4.3" evidence="6"/>
<proteinExistence type="inferred from homology"/>
<dbReference type="Gene3D" id="3.40.50.300">
    <property type="entry name" value="P-loop containing nucleotide triphosphate hydrolases"/>
    <property type="match status" value="1"/>
</dbReference>
<dbReference type="PROSITE" id="PS00721">
    <property type="entry name" value="FTHFS_1"/>
    <property type="match status" value="1"/>
</dbReference>
<dbReference type="GO" id="GO:0004329">
    <property type="term" value="F:formate-tetrahydrofolate ligase activity"/>
    <property type="evidence" value="ECO:0007669"/>
    <property type="project" value="UniProtKB-UniRule"/>
</dbReference>
<comment type="pathway">
    <text evidence="1 6">One-carbon metabolism; tetrahydrofolate interconversion.</text>
</comment>